<accession>A0A5J4T542</accession>
<name>A0A5J4T542_9EUKA</name>
<proteinExistence type="predicted"/>
<protein>
    <submittedName>
        <fullName evidence="1">Uncharacterized protein</fullName>
    </submittedName>
</protein>
<reference evidence="1 2" key="1">
    <citation type="submission" date="2019-03" db="EMBL/GenBank/DDBJ databases">
        <title>Single cell metagenomics reveals metabolic interactions within the superorganism composed of flagellate Streblomastix strix and complex community of Bacteroidetes bacteria on its surface.</title>
        <authorList>
            <person name="Treitli S.C."/>
            <person name="Kolisko M."/>
            <person name="Husnik F."/>
            <person name="Keeling P."/>
            <person name="Hampl V."/>
        </authorList>
    </citation>
    <scope>NUCLEOTIDE SEQUENCE [LARGE SCALE GENOMIC DNA]</scope>
    <source>
        <strain evidence="1">ST1C</strain>
    </source>
</reference>
<evidence type="ECO:0000313" key="1">
    <source>
        <dbReference type="EMBL" id="KAA6353112.1"/>
    </source>
</evidence>
<dbReference type="AlphaFoldDB" id="A0A5J4T542"/>
<comment type="caution">
    <text evidence="1">The sequence shown here is derived from an EMBL/GenBank/DDBJ whole genome shotgun (WGS) entry which is preliminary data.</text>
</comment>
<evidence type="ECO:0000313" key="2">
    <source>
        <dbReference type="Proteomes" id="UP000324800"/>
    </source>
</evidence>
<gene>
    <name evidence="1" type="ORF">EZS28_051362</name>
</gene>
<sequence length="96" mass="11394">MRSISDEFEEQRTKYAKFQSKEEEIGSMKLLQLLEENFNGDVKSFDPHVFDMNPMERQILYQETHWMLANSMWKLPKVEPSAFGEKQIIYTAVELS</sequence>
<feature type="non-terminal residue" evidence="1">
    <location>
        <position position="96"/>
    </location>
</feature>
<dbReference type="EMBL" id="SNRW01038730">
    <property type="protein sequence ID" value="KAA6353112.1"/>
    <property type="molecule type" value="Genomic_DNA"/>
</dbReference>
<organism evidence="1 2">
    <name type="scientific">Streblomastix strix</name>
    <dbReference type="NCBI Taxonomy" id="222440"/>
    <lineage>
        <taxon>Eukaryota</taxon>
        <taxon>Metamonada</taxon>
        <taxon>Preaxostyla</taxon>
        <taxon>Oxymonadida</taxon>
        <taxon>Streblomastigidae</taxon>
        <taxon>Streblomastix</taxon>
    </lineage>
</organism>
<dbReference type="Proteomes" id="UP000324800">
    <property type="component" value="Unassembled WGS sequence"/>
</dbReference>